<dbReference type="InterPro" id="IPR003347">
    <property type="entry name" value="JmjC_dom"/>
</dbReference>
<dbReference type="SUPFAM" id="SSF51197">
    <property type="entry name" value="Clavaminate synthase-like"/>
    <property type="match status" value="1"/>
</dbReference>
<organism evidence="2 3">
    <name type="scientific">Staphylotrichum tortipilum</name>
    <dbReference type="NCBI Taxonomy" id="2831512"/>
    <lineage>
        <taxon>Eukaryota</taxon>
        <taxon>Fungi</taxon>
        <taxon>Dikarya</taxon>
        <taxon>Ascomycota</taxon>
        <taxon>Pezizomycotina</taxon>
        <taxon>Sordariomycetes</taxon>
        <taxon>Sordariomycetidae</taxon>
        <taxon>Sordariales</taxon>
        <taxon>Chaetomiaceae</taxon>
        <taxon>Staphylotrichum</taxon>
    </lineage>
</organism>
<dbReference type="InterPro" id="IPR014710">
    <property type="entry name" value="RmlC-like_jellyroll"/>
</dbReference>
<dbReference type="Gene3D" id="2.60.120.10">
    <property type="entry name" value="Jelly Rolls"/>
    <property type="match status" value="1"/>
</dbReference>
<dbReference type="InterPro" id="IPR041667">
    <property type="entry name" value="Cupin_8"/>
</dbReference>
<sequence>MDAPPTHDPIAELITNYNELNSSFIEELHEEPSALEFMRFVARNTPFVVRGGAANWQATREWSVDYLRNFLGDQPVNVAVTPAGNADAPTLYNPPSQPPTLVLAKPHEHPLPFTALLTHLTSPNPSNSEVHYAQTQNDNLRHEYAPLFTHHSHNLPTSIPWARLALARDPDAINLWIGNSRSTTALHKDGYENVYVQVAGRKHFILLPPVCHACVNERMLPGARYVRRKRGGDGTAEGEEGGLELVLDGEGGGDGEGGAVPFPIWDPDKPEENATEYSALARPMRVTLEPGDMLYLPCLWYHKVSQSCSPEEVCIAINYWYDMDYTGPLYPLSTFVRSVSNKNK</sequence>
<dbReference type="PANTHER" id="PTHR12461:SF99">
    <property type="entry name" value="BIFUNCTIONAL PEPTIDASE AND (3S)-LYSYL HYDROXYLASE JMJD7"/>
    <property type="match status" value="1"/>
</dbReference>
<dbReference type="AlphaFoldDB" id="A0AAN6MQM5"/>
<evidence type="ECO:0000313" key="2">
    <source>
        <dbReference type="EMBL" id="KAK3905287.1"/>
    </source>
</evidence>
<feature type="domain" description="JmjC" evidence="1">
    <location>
        <begin position="144"/>
        <end position="336"/>
    </location>
</feature>
<reference evidence="2" key="1">
    <citation type="journal article" date="2023" name="Mol. Phylogenet. Evol.">
        <title>Genome-scale phylogeny and comparative genomics of the fungal order Sordariales.</title>
        <authorList>
            <person name="Hensen N."/>
            <person name="Bonometti L."/>
            <person name="Westerberg I."/>
            <person name="Brannstrom I.O."/>
            <person name="Guillou S."/>
            <person name="Cros-Aarteil S."/>
            <person name="Calhoun S."/>
            <person name="Haridas S."/>
            <person name="Kuo A."/>
            <person name="Mondo S."/>
            <person name="Pangilinan J."/>
            <person name="Riley R."/>
            <person name="LaButti K."/>
            <person name="Andreopoulos B."/>
            <person name="Lipzen A."/>
            <person name="Chen C."/>
            <person name="Yan M."/>
            <person name="Daum C."/>
            <person name="Ng V."/>
            <person name="Clum A."/>
            <person name="Steindorff A."/>
            <person name="Ohm R.A."/>
            <person name="Martin F."/>
            <person name="Silar P."/>
            <person name="Natvig D.O."/>
            <person name="Lalanne C."/>
            <person name="Gautier V."/>
            <person name="Ament-Velasquez S.L."/>
            <person name="Kruys A."/>
            <person name="Hutchinson M.I."/>
            <person name="Powell A.J."/>
            <person name="Barry K."/>
            <person name="Miller A.N."/>
            <person name="Grigoriev I.V."/>
            <person name="Debuchy R."/>
            <person name="Gladieux P."/>
            <person name="Hiltunen Thoren M."/>
            <person name="Johannesson H."/>
        </authorList>
    </citation>
    <scope>NUCLEOTIDE SEQUENCE</scope>
    <source>
        <strain evidence="2">CBS 103.79</strain>
    </source>
</reference>
<dbReference type="PROSITE" id="PS51184">
    <property type="entry name" value="JMJC"/>
    <property type="match status" value="1"/>
</dbReference>
<comment type="caution">
    <text evidence="2">The sequence shown here is derived from an EMBL/GenBank/DDBJ whole genome shotgun (WGS) entry which is preliminary data.</text>
</comment>
<evidence type="ECO:0000313" key="3">
    <source>
        <dbReference type="Proteomes" id="UP001303889"/>
    </source>
</evidence>
<dbReference type="SMART" id="SM00558">
    <property type="entry name" value="JmjC"/>
    <property type="match status" value="1"/>
</dbReference>
<dbReference type="PANTHER" id="PTHR12461">
    <property type="entry name" value="HYPOXIA-INDUCIBLE FACTOR 1 ALPHA INHIBITOR-RELATED"/>
    <property type="match status" value="1"/>
</dbReference>
<proteinExistence type="predicted"/>
<gene>
    <name evidence="2" type="ORF">C8A05DRAFT_41734</name>
</gene>
<dbReference type="Pfam" id="PF13621">
    <property type="entry name" value="Cupin_8"/>
    <property type="match status" value="1"/>
</dbReference>
<dbReference type="Proteomes" id="UP001303889">
    <property type="component" value="Unassembled WGS sequence"/>
</dbReference>
<evidence type="ECO:0000259" key="1">
    <source>
        <dbReference type="PROSITE" id="PS51184"/>
    </source>
</evidence>
<accession>A0AAN6MQM5</accession>
<reference evidence="2" key="2">
    <citation type="submission" date="2023-05" db="EMBL/GenBank/DDBJ databases">
        <authorList>
            <consortium name="Lawrence Berkeley National Laboratory"/>
            <person name="Steindorff A."/>
            <person name="Hensen N."/>
            <person name="Bonometti L."/>
            <person name="Westerberg I."/>
            <person name="Brannstrom I.O."/>
            <person name="Guillou S."/>
            <person name="Cros-Aarteil S."/>
            <person name="Calhoun S."/>
            <person name="Haridas S."/>
            <person name="Kuo A."/>
            <person name="Mondo S."/>
            <person name="Pangilinan J."/>
            <person name="Riley R."/>
            <person name="Labutti K."/>
            <person name="Andreopoulos B."/>
            <person name="Lipzen A."/>
            <person name="Chen C."/>
            <person name="Yanf M."/>
            <person name="Daum C."/>
            <person name="Ng V."/>
            <person name="Clum A."/>
            <person name="Ohm R."/>
            <person name="Martin F."/>
            <person name="Silar P."/>
            <person name="Natvig D."/>
            <person name="Lalanne C."/>
            <person name="Gautier V."/>
            <person name="Ament-Velasquez S.L."/>
            <person name="Kruys A."/>
            <person name="Hutchinson M.I."/>
            <person name="Powell A.J."/>
            <person name="Barry K."/>
            <person name="Miller A.N."/>
            <person name="Grigoriev I.V."/>
            <person name="Debuchy R."/>
            <person name="Gladieux P."/>
            <person name="Thoren M.H."/>
            <person name="Johannesson H."/>
        </authorList>
    </citation>
    <scope>NUCLEOTIDE SEQUENCE</scope>
    <source>
        <strain evidence="2">CBS 103.79</strain>
    </source>
</reference>
<dbReference type="EMBL" id="MU855363">
    <property type="protein sequence ID" value="KAK3905287.1"/>
    <property type="molecule type" value="Genomic_DNA"/>
</dbReference>
<protein>
    <submittedName>
        <fullName evidence="2">Cupin-like domain-containing protein</fullName>
    </submittedName>
</protein>
<keyword evidence="3" id="KW-1185">Reference proteome</keyword>
<name>A0AAN6MQM5_9PEZI</name>